<evidence type="ECO:0000259" key="7">
    <source>
        <dbReference type="Pfam" id="PF08281"/>
    </source>
</evidence>
<evidence type="ECO:0000256" key="2">
    <source>
        <dbReference type="ARBA" id="ARBA00023015"/>
    </source>
</evidence>
<proteinExistence type="inferred from homology"/>
<dbReference type="Pfam" id="PF08281">
    <property type="entry name" value="Sigma70_r4_2"/>
    <property type="match status" value="1"/>
</dbReference>
<evidence type="ECO:0000256" key="4">
    <source>
        <dbReference type="ARBA" id="ARBA00023125"/>
    </source>
</evidence>
<evidence type="ECO:0000313" key="9">
    <source>
        <dbReference type="Proteomes" id="UP000283832"/>
    </source>
</evidence>
<dbReference type="GO" id="GO:0003677">
    <property type="term" value="F:DNA binding"/>
    <property type="evidence" value="ECO:0007669"/>
    <property type="project" value="UniProtKB-KW"/>
</dbReference>
<dbReference type="InterPro" id="IPR007627">
    <property type="entry name" value="RNA_pol_sigma70_r2"/>
</dbReference>
<evidence type="ECO:0000313" key="8">
    <source>
        <dbReference type="EMBL" id="RIV36059.1"/>
    </source>
</evidence>
<dbReference type="SUPFAM" id="SSF88659">
    <property type="entry name" value="Sigma3 and sigma4 domains of RNA polymerase sigma factors"/>
    <property type="match status" value="1"/>
</dbReference>
<dbReference type="Pfam" id="PF04542">
    <property type="entry name" value="Sigma70_r2"/>
    <property type="match status" value="1"/>
</dbReference>
<reference evidence="8 9" key="1">
    <citation type="submission" date="2018-08" db="EMBL/GenBank/DDBJ databases">
        <title>Jishengella sp. nov., isolated from a root of Azadirachta indica A. Juss. var. siamensis Valenton.</title>
        <authorList>
            <person name="Kuncharoen N."/>
            <person name="Tanasupawat S."/>
            <person name="Kudo T."/>
            <person name="Ohkuma M."/>
        </authorList>
    </citation>
    <scope>NUCLEOTIDE SEQUENCE [LARGE SCALE GENOMIC DNA]</scope>
    <source>
        <strain evidence="8 9">AZ1-13</strain>
    </source>
</reference>
<gene>
    <name evidence="8" type="ORF">D2L64_20710</name>
</gene>
<comment type="caution">
    <text evidence="8">The sequence shown here is derived from an EMBL/GenBank/DDBJ whole genome shotgun (WGS) entry which is preliminary data.</text>
</comment>
<keyword evidence="4" id="KW-0238">DNA-binding</keyword>
<keyword evidence="3" id="KW-0731">Sigma factor</keyword>
<evidence type="ECO:0000256" key="1">
    <source>
        <dbReference type="ARBA" id="ARBA00010641"/>
    </source>
</evidence>
<dbReference type="EMBL" id="QXEC01000022">
    <property type="protein sequence ID" value="RIV36059.1"/>
    <property type="molecule type" value="Genomic_DNA"/>
</dbReference>
<accession>A0A418MQJ2</accession>
<feature type="domain" description="RNA polymerase sigma factor 70 region 4 type 2" evidence="7">
    <location>
        <begin position="138"/>
        <end position="188"/>
    </location>
</feature>
<dbReference type="GO" id="GO:0016987">
    <property type="term" value="F:sigma factor activity"/>
    <property type="evidence" value="ECO:0007669"/>
    <property type="project" value="UniProtKB-KW"/>
</dbReference>
<organism evidence="8 9">
    <name type="scientific">Micromonospora radicis</name>
    <dbReference type="NCBI Taxonomy" id="1894971"/>
    <lineage>
        <taxon>Bacteria</taxon>
        <taxon>Bacillati</taxon>
        <taxon>Actinomycetota</taxon>
        <taxon>Actinomycetes</taxon>
        <taxon>Micromonosporales</taxon>
        <taxon>Micromonosporaceae</taxon>
        <taxon>Micromonospora</taxon>
    </lineage>
</organism>
<dbReference type="Gene3D" id="1.10.1740.10">
    <property type="match status" value="1"/>
</dbReference>
<dbReference type="Gene3D" id="1.10.10.10">
    <property type="entry name" value="Winged helix-like DNA-binding domain superfamily/Winged helix DNA-binding domain"/>
    <property type="match status" value="1"/>
</dbReference>
<dbReference type="InterPro" id="IPR039425">
    <property type="entry name" value="RNA_pol_sigma-70-like"/>
</dbReference>
<dbReference type="Proteomes" id="UP000283832">
    <property type="component" value="Unassembled WGS sequence"/>
</dbReference>
<comment type="similarity">
    <text evidence="1">Belongs to the sigma-70 factor family. ECF subfamily.</text>
</comment>
<keyword evidence="9" id="KW-1185">Reference proteome</keyword>
<dbReference type="GO" id="GO:0006352">
    <property type="term" value="P:DNA-templated transcription initiation"/>
    <property type="evidence" value="ECO:0007669"/>
    <property type="project" value="InterPro"/>
</dbReference>
<dbReference type="InterPro" id="IPR036388">
    <property type="entry name" value="WH-like_DNA-bd_sf"/>
</dbReference>
<dbReference type="InterPro" id="IPR013325">
    <property type="entry name" value="RNA_pol_sigma_r2"/>
</dbReference>
<feature type="domain" description="RNA polymerase sigma-70 region 2" evidence="6">
    <location>
        <begin position="41"/>
        <end position="108"/>
    </location>
</feature>
<dbReference type="NCBIfam" id="TIGR02937">
    <property type="entry name" value="sigma70-ECF"/>
    <property type="match status" value="1"/>
</dbReference>
<dbReference type="InterPro" id="IPR013324">
    <property type="entry name" value="RNA_pol_sigma_r3/r4-like"/>
</dbReference>
<evidence type="ECO:0000259" key="6">
    <source>
        <dbReference type="Pfam" id="PF04542"/>
    </source>
</evidence>
<dbReference type="PANTHER" id="PTHR43133:SF52">
    <property type="entry name" value="ECF RNA POLYMERASE SIGMA FACTOR SIGL"/>
    <property type="match status" value="1"/>
</dbReference>
<keyword evidence="2" id="KW-0805">Transcription regulation</keyword>
<protein>
    <submittedName>
        <fullName evidence="8">Sigma-70 family RNA polymerase sigma factor</fullName>
    </submittedName>
</protein>
<evidence type="ECO:0000256" key="3">
    <source>
        <dbReference type="ARBA" id="ARBA00023082"/>
    </source>
</evidence>
<evidence type="ECO:0000256" key="5">
    <source>
        <dbReference type="ARBA" id="ARBA00023163"/>
    </source>
</evidence>
<dbReference type="InterPro" id="IPR013249">
    <property type="entry name" value="RNA_pol_sigma70_r4_t2"/>
</dbReference>
<dbReference type="InterPro" id="IPR014284">
    <property type="entry name" value="RNA_pol_sigma-70_dom"/>
</dbReference>
<sequence>MFHGRVRGTVGSATDTEGNMIATAGCVASDSAEVKLDTLHQLHRASLFNYLVKLTLGDRLLAEDILQETFLRAWRHLLRDEAADIEIFRPWLFTVARRLVVDMLRARRARPTEVMAEDLTRISAAEDRIDEVVGAHTVQEALRQLSVEHRVVLLELYFHGRSPTELAVLLNVPLGTVKSRAYYAKQALRAQLDR</sequence>
<dbReference type="AlphaFoldDB" id="A0A418MQJ2"/>
<dbReference type="PANTHER" id="PTHR43133">
    <property type="entry name" value="RNA POLYMERASE ECF-TYPE SIGMA FACTO"/>
    <property type="match status" value="1"/>
</dbReference>
<name>A0A418MQJ2_9ACTN</name>
<keyword evidence="5" id="KW-0804">Transcription</keyword>
<dbReference type="SUPFAM" id="SSF88946">
    <property type="entry name" value="Sigma2 domain of RNA polymerase sigma factors"/>
    <property type="match status" value="1"/>
</dbReference>